<reference evidence="7" key="1">
    <citation type="journal article" date="2019" name="Int. J. Syst. Evol. Microbiol.">
        <title>The Global Catalogue of Microorganisms (GCM) 10K type strain sequencing project: providing services to taxonomists for standard genome sequencing and annotation.</title>
        <authorList>
            <consortium name="The Broad Institute Genomics Platform"/>
            <consortium name="The Broad Institute Genome Sequencing Center for Infectious Disease"/>
            <person name="Wu L."/>
            <person name="Ma J."/>
        </authorList>
    </citation>
    <scope>NUCLEOTIDE SEQUENCE [LARGE SCALE GENOMIC DNA]</scope>
    <source>
        <strain evidence="7">CGMCC 4.7289</strain>
    </source>
</reference>
<sequence length="397" mass="41209">MTTLAVLGGADGAITTLVTARRLGLTTVCVDARTDAPAVGYADEFLNVSTRDVDELARQLGRRADLAGVVSPASDVNLPAQYRLAERLGLPSGLSPRALRASVDKGYFRDVCDGLGLPGPRFAQGSAAAVRAAARDLRFPVIVKPTDSSGGRGISLCTAPSDLDEAISAAVAYSASSVVIVEEFLEGDHYAVEAVVADGRVVLFGLGARRLTEPPHFVTMEHTMPGGDPVLVARCRAIVEQIVATLGYAWGSLNADLLIDADGQIVVIEMGARLGGNGSAELLGLIHGVDVTAAYVTAAVGQRPDLTATANGCAAMRVLRTAEAGKLVAVHGLTEVRALPGVVDLILAARPGDHVEPYARAGAKLGYLLARADDQPSLERVLADVDALLRIEVEPVA</sequence>
<dbReference type="Pfam" id="PF13535">
    <property type="entry name" value="ATP-grasp_4"/>
    <property type="match status" value="1"/>
</dbReference>
<dbReference type="InterPro" id="IPR016185">
    <property type="entry name" value="PreATP-grasp_dom_sf"/>
</dbReference>
<dbReference type="InterPro" id="IPR011761">
    <property type="entry name" value="ATP-grasp"/>
</dbReference>
<dbReference type="InterPro" id="IPR052032">
    <property type="entry name" value="ATP-dep_AA_Ligase"/>
</dbReference>
<dbReference type="Gene3D" id="3.30.470.20">
    <property type="entry name" value="ATP-grasp fold, B domain"/>
    <property type="match status" value="1"/>
</dbReference>
<keyword evidence="2 4" id="KW-0547">Nucleotide-binding</keyword>
<dbReference type="EMBL" id="JBHSAY010000033">
    <property type="protein sequence ID" value="MFC4136744.1"/>
    <property type="molecule type" value="Genomic_DNA"/>
</dbReference>
<name>A0ABV8M224_9ACTN</name>
<dbReference type="SUPFAM" id="SSF56059">
    <property type="entry name" value="Glutathione synthetase ATP-binding domain-like"/>
    <property type="match status" value="1"/>
</dbReference>
<evidence type="ECO:0000256" key="4">
    <source>
        <dbReference type="PROSITE-ProRule" id="PRU00409"/>
    </source>
</evidence>
<evidence type="ECO:0000313" key="6">
    <source>
        <dbReference type="EMBL" id="MFC4136744.1"/>
    </source>
</evidence>
<evidence type="ECO:0000256" key="2">
    <source>
        <dbReference type="ARBA" id="ARBA00022741"/>
    </source>
</evidence>
<dbReference type="InterPro" id="IPR005479">
    <property type="entry name" value="CPAse_ATP-bd"/>
</dbReference>
<dbReference type="PROSITE" id="PS00866">
    <property type="entry name" value="CPSASE_1"/>
    <property type="match status" value="1"/>
</dbReference>
<dbReference type="Gene3D" id="3.40.50.20">
    <property type="match status" value="1"/>
</dbReference>
<dbReference type="Pfam" id="PF18603">
    <property type="entry name" value="LAL_C2"/>
    <property type="match status" value="1"/>
</dbReference>
<protein>
    <submittedName>
        <fullName evidence="6">ATP-grasp domain-containing protein</fullName>
    </submittedName>
</protein>
<evidence type="ECO:0000259" key="5">
    <source>
        <dbReference type="PROSITE" id="PS50975"/>
    </source>
</evidence>
<dbReference type="PANTHER" id="PTHR43585:SF2">
    <property type="entry name" value="ATP-GRASP ENZYME FSQD"/>
    <property type="match status" value="1"/>
</dbReference>
<evidence type="ECO:0000256" key="3">
    <source>
        <dbReference type="ARBA" id="ARBA00022840"/>
    </source>
</evidence>
<dbReference type="InterPro" id="IPR013815">
    <property type="entry name" value="ATP_grasp_subdomain_1"/>
</dbReference>
<accession>A0ABV8M224</accession>
<comment type="caution">
    <text evidence="6">The sequence shown here is derived from an EMBL/GenBank/DDBJ whole genome shotgun (WGS) entry which is preliminary data.</text>
</comment>
<gene>
    <name evidence="6" type="ORF">ACFOZ4_39580</name>
</gene>
<dbReference type="Gene3D" id="3.30.1490.20">
    <property type="entry name" value="ATP-grasp fold, A domain"/>
    <property type="match status" value="1"/>
</dbReference>
<dbReference type="RefSeq" id="WP_253760593.1">
    <property type="nucleotide sequence ID" value="NZ_JAMZDZ010000001.1"/>
</dbReference>
<dbReference type="PROSITE" id="PS50975">
    <property type="entry name" value="ATP_GRASP"/>
    <property type="match status" value="1"/>
</dbReference>
<dbReference type="SMART" id="SM01209">
    <property type="entry name" value="GARS_A"/>
    <property type="match status" value="1"/>
</dbReference>
<keyword evidence="7" id="KW-1185">Reference proteome</keyword>
<feature type="domain" description="ATP-grasp" evidence="5">
    <location>
        <begin position="109"/>
        <end position="300"/>
    </location>
</feature>
<organism evidence="6 7">
    <name type="scientific">Hamadaea flava</name>
    <dbReference type="NCBI Taxonomy" id="1742688"/>
    <lineage>
        <taxon>Bacteria</taxon>
        <taxon>Bacillati</taxon>
        <taxon>Actinomycetota</taxon>
        <taxon>Actinomycetes</taxon>
        <taxon>Micromonosporales</taxon>
        <taxon>Micromonosporaceae</taxon>
        <taxon>Hamadaea</taxon>
    </lineage>
</organism>
<dbReference type="Proteomes" id="UP001595816">
    <property type="component" value="Unassembled WGS sequence"/>
</dbReference>
<dbReference type="InterPro" id="IPR040570">
    <property type="entry name" value="LAL_C2"/>
</dbReference>
<proteinExistence type="predicted"/>
<dbReference type="SUPFAM" id="SSF52440">
    <property type="entry name" value="PreATP-grasp domain"/>
    <property type="match status" value="1"/>
</dbReference>
<keyword evidence="3 4" id="KW-0067">ATP-binding</keyword>
<dbReference type="PANTHER" id="PTHR43585">
    <property type="entry name" value="FUMIPYRROLE BIOSYNTHESIS PROTEIN C"/>
    <property type="match status" value="1"/>
</dbReference>
<keyword evidence="1" id="KW-0436">Ligase</keyword>
<evidence type="ECO:0000313" key="7">
    <source>
        <dbReference type="Proteomes" id="UP001595816"/>
    </source>
</evidence>
<evidence type="ECO:0000256" key="1">
    <source>
        <dbReference type="ARBA" id="ARBA00022598"/>
    </source>
</evidence>